<dbReference type="InterPro" id="IPR015421">
    <property type="entry name" value="PyrdxlP-dep_Trfase_major"/>
</dbReference>
<dbReference type="Proteomes" id="UP000244338">
    <property type="component" value="Unassembled WGS sequence"/>
</dbReference>
<dbReference type="Gene3D" id="3.40.640.10">
    <property type="entry name" value="Type I PLP-dependent aspartate aminotransferase-like (Major domain)"/>
    <property type="match status" value="1"/>
</dbReference>
<evidence type="ECO:0000256" key="3">
    <source>
        <dbReference type="ARBA" id="ARBA00004946"/>
    </source>
</evidence>
<dbReference type="GO" id="GO:0047307">
    <property type="term" value="F:diaminobutyrate-pyruvate transaminase activity"/>
    <property type="evidence" value="ECO:0007669"/>
    <property type="project" value="InterPro"/>
</dbReference>
<evidence type="ECO:0000256" key="11">
    <source>
        <dbReference type="RuleBase" id="RU003560"/>
    </source>
</evidence>
<evidence type="ECO:0000256" key="2">
    <source>
        <dbReference type="ARBA" id="ARBA00002189"/>
    </source>
</evidence>
<dbReference type="AlphaFoldDB" id="A0A2R6XYF2"/>
<organism evidence="13 14">
    <name type="scientific">Candidatus Carbonibacillus altaicus</name>
    <dbReference type="NCBI Taxonomy" id="2163959"/>
    <lineage>
        <taxon>Bacteria</taxon>
        <taxon>Bacillati</taxon>
        <taxon>Bacillota</taxon>
        <taxon>Bacilli</taxon>
        <taxon>Bacillales</taxon>
        <taxon>Candidatus Carbonibacillus</taxon>
    </lineage>
</organism>
<accession>A0A2R6XYF2</accession>
<comment type="pathway">
    <text evidence="3 12">Amine and polyamine biosynthesis; ectoine biosynthesis; L-ectoine from L-aspartate 4-semialdehyde: step 1/3.</text>
</comment>
<dbReference type="InterPro" id="IPR015424">
    <property type="entry name" value="PyrdxlP-dep_Trfase"/>
</dbReference>
<evidence type="ECO:0000313" key="13">
    <source>
        <dbReference type="EMBL" id="PTQ55445.1"/>
    </source>
</evidence>
<keyword evidence="7 12" id="KW-0032">Aminotransferase</keyword>
<keyword evidence="13" id="KW-0670">Pyruvate</keyword>
<reference evidence="14" key="1">
    <citation type="journal article" date="2018" name="Sci. Rep.">
        <title>Lignite coal burning seam in the remote Altai Mountains harbors a hydrogen-driven thermophilic microbial community.</title>
        <authorList>
            <person name="Kadnikov V.V."/>
            <person name="Mardanov A.V."/>
            <person name="Ivasenko D.A."/>
            <person name="Antsiferov D.V."/>
            <person name="Beletsky A.V."/>
            <person name="Karnachuk O.V."/>
            <person name="Ravin N.V."/>
        </authorList>
    </citation>
    <scope>NUCLEOTIDE SEQUENCE [LARGE SCALE GENOMIC DNA]</scope>
</reference>
<dbReference type="SUPFAM" id="SSF53383">
    <property type="entry name" value="PLP-dependent transferases"/>
    <property type="match status" value="1"/>
</dbReference>
<dbReference type="GO" id="GO:0019491">
    <property type="term" value="P:ectoine biosynthetic process"/>
    <property type="evidence" value="ECO:0007669"/>
    <property type="project" value="UniProtKB-UniPathway"/>
</dbReference>
<evidence type="ECO:0000256" key="12">
    <source>
        <dbReference type="RuleBase" id="RU365034"/>
    </source>
</evidence>
<dbReference type="CDD" id="cd00610">
    <property type="entry name" value="OAT_like"/>
    <property type="match status" value="1"/>
</dbReference>
<keyword evidence="8 12" id="KW-0808">Transferase</keyword>
<dbReference type="UniPathway" id="UPA00067">
    <property type="reaction ID" value="UER00121"/>
</dbReference>
<comment type="catalytic activity">
    <reaction evidence="10 12">
        <text>L-2,4-diaminobutanoate + 2-oxoglutarate = L-aspartate 4-semialdehyde + L-glutamate</text>
        <dbReference type="Rhea" id="RHEA:11160"/>
        <dbReference type="ChEBI" id="CHEBI:16810"/>
        <dbReference type="ChEBI" id="CHEBI:29985"/>
        <dbReference type="ChEBI" id="CHEBI:58761"/>
        <dbReference type="ChEBI" id="CHEBI:537519"/>
        <dbReference type="EC" id="2.6.1.76"/>
    </reaction>
</comment>
<dbReference type="NCBIfam" id="TIGR00709">
    <property type="entry name" value="dat"/>
    <property type="match status" value="1"/>
</dbReference>
<gene>
    <name evidence="13" type="ORF">BSOLF_2100</name>
</gene>
<dbReference type="InterPro" id="IPR004637">
    <property type="entry name" value="Dat"/>
</dbReference>
<dbReference type="EC" id="2.6.1.76" evidence="5 12"/>
<evidence type="ECO:0000256" key="10">
    <source>
        <dbReference type="ARBA" id="ARBA00049111"/>
    </source>
</evidence>
<comment type="function">
    <text evidence="2 12">Catalyzes reversively the conversion of L-aspartate beta-semialdehyde (ASA) to L-2,4-diaminobutyrate (DABA) by transamination with L-glutamate.</text>
</comment>
<name>A0A2R6XYF2_9BACL</name>
<comment type="caution">
    <text evidence="13">The sequence shown here is derived from an EMBL/GenBank/DDBJ whole genome shotgun (WGS) entry which is preliminary data.</text>
</comment>
<dbReference type="NCBIfam" id="TIGR02407">
    <property type="entry name" value="ectoine_ectB"/>
    <property type="match status" value="1"/>
</dbReference>
<dbReference type="PANTHER" id="PTHR43552">
    <property type="entry name" value="DIAMINOBUTYRATE--2-OXOGLUTARATE AMINOTRANSFERASE"/>
    <property type="match status" value="1"/>
</dbReference>
<dbReference type="GO" id="GO:0045303">
    <property type="term" value="F:diaminobutyrate-2-oxoglutarate transaminase activity"/>
    <property type="evidence" value="ECO:0007669"/>
    <property type="project" value="UniProtKB-EC"/>
</dbReference>
<evidence type="ECO:0000256" key="8">
    <source>
        <dbReference type="ARBA" id="ARBA00022679"/>
    </source>
</evidence>
<sequence>MTPSVLTDSSRAVGLNVIAERESEVRAYVRDFPTVFKRAEGCMVWDENGKAYIDFFSGAGALNYGHNHPEMKKAIITYLLDDGMVHSLDLATEAKIDFIKTFDELILKPRHLHYKIMFPGPTGTNAVEAALKLARKVTGRSTVAAFTHGFHGMTLGALAVTANRRKRRGASRPLEGSISLPYDGFMGEDVDTLDYIERLFADEGSGIDVPAAVIVETVQGEGGLHAARLEWLRGLREITRRHGILLIVDDIQAGSGRTGPFFSFEAAEIEPDMVTLSKSLGGYGLPFALVLLHPDLDQFLPGEHNGTFRGNNLAMVAATTALKQYWKDGAFSEEVLKKGHVLRDRLQAIVDAANVSAQVRGRGMMQGIAFEPHGFAEAVSKEAFVRGLIAETSGPENEVIKLLPPLIIDDETLDDGLERLEDAIQTVAQSF</sequence>
<evidence type="ECO:0000256" key="1">
    <source>
        <dbReference type="ARBA" id="ARBA00001933"/>
    </source>
</evidence>
<dbReference type="PIRSF" id="PIRSF000521">
    <property type="entry name" value="Transaminase_4ab_Lys_Orn"/>
    <property type="match status" value="1"/>
</dbReference>
<dbReference type="PANTHER" id="PTHR43552:SF2">
    <property type="entry name" value="DIAMINOBUTYRATE--2-OXOGLUTARATE TRANSAMINASE"/>
    <property type="match status" value="1"/>
</dbReference>
<comment type="cofactor">
    <cofactor evidence="1 12">
        <name>pyridoxal 5'-phosphate</name>
        <dbReference type="ChEBI" id="CHEBI:597326"/>
    </cofactor>
</comment>
<dbReference type="NCBIfam" id="NF006733">
    <property type="entry name" value="PRK09264.1"/>
    <property type="match status" value="1"/>
</dbReference>
<evidence type="ECO:0000256" key="9">
    <source>
        <dbReference type="ARBA" id="ARBA00022898"/>
    </source>
</evidence>
<dbReference type="InterPro" id="IPR015422">
    <property type="entry name" value="PyrdxlP-dep_Trfase_small"/>
</dbReference>
<protein>
    <recommendedName>
        <fullName evidence="6 12">Diaminobutyrate--2-oxoglutarate transaminase</fullName>
        <ecNumber evidence="5 12">2.6.1.76</ecNumber>
    </recommendedName>
    <alternativeName>
        <fullName evidence="12">DABA aminotransferase</fullName>
    </alternativeName>
</protein>
<evidence type="ECO:0000256" key="4">
    <source>
        <dbReference type="ARBA" id="ARBA00008954"/>
    </source>
</evidence>
<dbReference type="InterPro" id="IPR005814">
    <property type="entry name" value="Aminotrans_3"/>
</dbReference>
<dbReference type="Gene3D" id="3.90.1150.10">
    <property type="entry name" value="Aspartate Aminotransferase, domain 1"/>
    <property type="match status" value="1"/>
</dbReference>
<evidence type="ECO:0000256" key="6">
    <source>
        <dbReference type="ARBA" id="ARBA00014798"/>
    </source>
</evidence>
<evidence type="ECO:0000256" key="5">
    <source>
        <dbReference type="ARBA" id="ARBA00013155"/>
    </source>
</evidence>
<evidence type="ECO:0000256" key="7">
    <source>
        <dbReference type="ARBA" id="ARBA00022576"/>
    </source>
</evidence>
<dbReference type="GO" id="GO:0030170">
    <property type="term" value="F:pyridoxal phosphate binding"/>
    <property type="evidence" value="ECO:0007669"/>
    <property type="project" value="InterPro"/>
</dbReference>
<dbReference type="InterPro" id="IPR012773">
    <property type="entry name" value="Ectoine_EctB"/>
</dbReference>
<evidence type="ECO:0000313" key="14">
    <source>
        <dbReference type="Proteomes" id="UP000244338"/>
    </source>
</evidence>
<keyword evidence="9 11" id="KW-0663">Pyridoxal phosphate</keyword>
<dbReference type="EMBL" id="PEBX01000114">
    <property type="protein sequence ID" value="PTQ55445.1"/>
    <property type="molecule type" value="Genomic_DNA"/>
</dbReference>
<comment type="similarity">
    <text evidence="4 11">Belongs to the class-III pyridoxal-phosphate-dependent aminotransferase family.</text>
</comment>
<dbReference type="Pfam" id="PF00202">
    <property type="entry name" value="Aminotran_3"/>
    <property type="match status" value="1"/>
</dbReference>
<proteinExistence type="inferred from homology"/>